<organism evidence="3 4">
    <name type="scientific">Mycena albidolilacea</name>
    <dbReference type="NCBI Taxonomy" id="1033008"/>
    <lineage>
        <taxon>Eukaryota</taxon>
        <taxon>Fungi</taxon>
        <taxon>Dikarya</taxon>
        <taxon>Basidiomycota</taxon>
        <taxon>Agaricomycotina</taxon>
        <taxon>Agaricomycetes</taxon>
        <taxon>Agaricomycetidae</taxon>
        <taxon>Agaricales</taxon>
        <taxon>Marasmiineae</taxon>
        <taxon>Mycenaceae</taxon>
        <taxon>Mycena</taxon>
    </lineage>
</organism>
<dbReference type="Pfam" id="PF20681">
    <property type="entry name" value="DUF6818"/>
    <property type="match status" value="1"/>
</dbReference>
<proteinExistence type="predicted"/>
<dbReference type="InterPro" id="IPR049203">
    <property type="entry name" value="DUF6818"/>
</dbReference>
<dbReference type="Proteomes" id="UP001218218">
    <property type="component" value="Unassembled WGS sequence"/>
</dbReference>
<name>A0AAD7A432_9AGAR</name>
<evidence type="ECO:0000313" key="4">
    <source>
        <dbReference type="Proteomes" id="UP001218218"/>
    </source>
</evidence>
<dbReference type="PANTHER" id="PTHR34409:SF1">
    <property type="entry name" value="MYB-LIKE DOMAIN-CONTAINING PROTEIN"/>
    <property type="match status" value="1"/>
</dbReference>
<dbReference type="PANTHER" id="PTHR34409">
    <property type="entry name" value="SET DOMAIN-CONTAINING PROTEIN"/>
    <property type="match status" value="1"/>
</dbReference>
<gene>
    <name evidence="3" type="ORF">DFH08DRAFT_959966</name>
</gene>
<keyword evidence="4" id="KW-1185">Reference proteome</keyword>
<dbReference type="EMBL" id="JARIHO010000017">
    <property type="protein sequence ID" value="KAJ7348573.1"/>
    <property type="molecule type" value="Genomic_DNA"/>
</dbReference>
<reference evidence="3" key="1">
    <citation type="submission" date="2023-03" db="EMBL/GenBank/DDBJ databases">
        <title>Massive genome expansion in bonnet fungi (Mycena s.s.) driven by repeated elements and novel gene families across ecological guilds.</title>
        <authorList>
            <consortium name="Lawrence Berkeley National Laboratory"/>
            <person name="Harder C.B."/>
            <person name="Miyauchi S."/>
            <person name="Viragh M."/>
            <person name="Kuo A."/>
            <person name="Thoen E."/>
            <person name="Andreopoulos B."/>
            <person name="Lu D."/>
            <person name="Skrede I."/>
            <person name="Drula E."/>
            <person name="Henrissat B."/>
            <person name="Morin E."/>
            <person name="Kohler A."/>
            <person name="Barry K."/>
            <person name="LaButti K."/>
            <person name="Morin E."/>
            <person name="Salamov A."/>
            <person name="Lipzen A."/>
            <person name="Mereny Z."/>
            <person name="Hegedus B."/>
            <person name="Baldrian P."/>
            <person name="Stursova M."/>
            <person name="Weitz H."/>
            <person name="Taylor A."/>
            <person name="Grigoriev I.V."/>
            <person name="Nagy L.G."/>
            <person name="Martin F."/>
            <person name="Kauserud H."/>
        </authorList>
    </citation>
    <scope>NUCLEOTIDE SEQUENCE</scope>
    <source>
        <strain evidence="3">CBHHK002</strain>
    </source>
</reference>
<comment type="caution">
    <text evidence="3">The sequence shown here is derived from an EMBL/GenBank/DDBJ whole genome shotgun (WGS) entry which is preliminary data.</text>
</comment>
<protein>
    <recommendedName>
        <fullName evidence="2">DUF6818 domain-containing protein</fullName>
    </recommendedName>
</protein>
<feature type="compositionally biased region" description="Low complexity" evidence="1">
    <location>
        <begin position="147"/>
        <end position="158"/>
    </location>
</feature>
<feature type="domain" description="DUF6818" evidence="2">
    <location>
        <begin position="191"/>
        <end position="265"/>
    </location>
</feature>
<sequence length="335" mass="36235">MSDLPLSQPPHPAATPQASQPSGLAAPGPATPHAQSTPASLASLGVQYDGNGRAWFRAPNGSWVTAQHQLAPAWRLHPIRHASYNLLSFPSTGQVPDHLIDPALLPLPNNSDSDFEPAAVAKLHGLKPAAKVAGIRQKEKARKRTYSSDSDVDANSDAGPPAKQRGRPKGSANFNERDVTRLLDLIERLLPVGGKGWKEVTAKHNNWVARHDRPVCDIKSLEAKFKLLVKAKKPTGDAHCPPDIKRAKGIDHKINECVGTRDIGDSDIGGGDSSDNSVEVLNPRTSKLHSAIACRAPTPPRRRNSRLNAPELVAKLTNTFDPEIQCSMHEERSQR</sequence>
<dbReference type="AlphaFoldDB" id="A0AAD7A432"/>
<evidence type="ECO:0000259" key="2">
    <source>
        <dbReference type="Pfam" id="PF20681"/>
    </source>
</evidence>
<evidence type="ECO:0000313" key="3">
    <source>
        <dbReference type="EMBL" id="KAJ7348573.1"/>
    </source>
</evidence>
<evidence type="ECO:0000256" key="1">
    <source>
        <dbReference type="SAM" id="MobiDB-lite"/>
    </source>
</evidence>
<accession>A0AAD7A432</accession>
<feature type="region of interest" description="Disordered" evidence="1">
    <location>
        <begin position="131"/>
        <end position="174"/>
    </location>
</feature>
<feature type="region of interest" description="Disordered" evidence="1">
    <location>
        <begin position="1"/>
        <end position="38"/>
    </location>
</feature>